<dbReference type="InterPro" id="IPR005814">
    <property type="entry name" value="Aminotrans_3"/>
</dbReference>
<evidence type="ECO:0000313" key="4">
    <source>
        <dbReference type="EMBL" id="TKC60223.1"/>
    </source>
</evidence>
<gene>
    <name evidence="4" type="ORF">FBD94_15035</name>
</gene>
<proteinExistence type="inferred from homology"/>
<dbReference type="PROSITE" id="PS00600">
    <property type="entry name" value="AA_TRANSFER_CLASS_3"/>
    <property type="match status" value="1"/>
</dbReference>
<dbReference type="PANTHER" id="PTHR45688:SF13">
    <property type="entry name" value="ALANINE--GLYOXYLATE AMINOTRANSFERASE 2-LIKE"/>
    <property type="match status" value="1"/>
</dbReference>
<dbReference type="Proteomes" id="UP000309594">
    <property type="component" value="Unassembled WGS sequence"/>
</dbReference>
<protein>
    <submittedName>
        <fullName evidence="4">Aminotransferase class III-fold pyridoxal phosphate-dependent enzyme</fullName>
    </submittedName>
</protein>
<keyword evidence="4" id="KW-0808">Transferase</keyword>
<keyword evidence="4" id="KW-0032">Aminotransferase</keyword>
<dbReference type="InterPro" id="IPR015424">
    <property type="entry name" value="PyrdxlP-dep_Trfase"/>
</dbReference>
<dbReference type="AlphaFoldDB" id="A0A4U1GBX1"/>
<comment type="caution">
    <text evidence="4">The sequence shown here is derived from an EMBL/GenBank/DDBJ whole genome shotgun (WGS) entry which is preliminary data.</text>
</comment>
<dbReference type="Gene3D" id="3.40.640.10">
    <property type="entry name" value="Type I PLP-dependent aspartate aminotransferase-like (Major domain)"/>
    <property type="match status" value="1"/>
</dbReference>
<evidence type="ECO:0000313" key="5">
    <source>
        <dbReference type="Proteomes" id="UP000309594"/>
    </source>
</evidence>
<dbReference type="GO" id="GO:0030170">
    <property type="term" value="F:pyridoxal phosphate binding"/>
    <property type="evidence" value="ECO:0007669"/>
    <property type="project" value="InterPro"/>
</dbReference>
<dbReference type="InterPro" id="IPR049704">
    <property type="entry name" value="Aminotrans_3_PPA_site"/>
</dbReference>
<dbReference type="Pfam" id="PF00202">
    <property type="entry name" value="Aminotran_3"/>
    <property type="match status" value="1"/>
</dbReference>
<dbReference type="SUPFAM" id="SSF53383">
    <property type="entry name" value="PLP-dependent transferases"/>
    <property type="match status" value="1"/>
</dbReference>
<dbReference type="InterPro" id="IPR015422">
    <property type="entry name" value="PyrdxlP-dep_Trfase_small"/>
</dbReference>
<accession>A0A4U1GBX1</accession>
<reference evidence="4 5" key="1">
    <citation type="submission" date="2019-04" db="EMBL/GenBank/DDBJ databases">
        <title>Pedobacter sp. RP-1-16 sp. nov., isolated from Arctic soil.</title>
        <authorList>
            <person name="Dahal R.H."/>
            <person name="Kim D.-U."/>
        </authorList>
    </citation>
    <scope>NUCLEOTIDE SEQUENCE [LARGE SCALE GENOMIC DNA]</scope>
    <source>
        <strain evidence="4 5">RP-1-16</strain>
    </source>
</reference>
<dbReference type="Gene3D" id="3.90.1150.10">
    <property type="entry name" value="Aspartate Aminotransferase, domain 1"/>
    <property type="match status" value="1"/>
</dbReference>
<dbReference type="PANTHER" id="PTHR45688">
    <property type="match status" value="1"/>
</dbReference>
<evidence type="ECO:0000256" key="1">
    <source>
        <dbReference type="ARBA" id="ARBA00001933"/>
    </source>
</evidence>
<keyword evidence="3" id="KW-0663">Pyridoxal phosphate</keyword>
<comment type="similarity">
    <text evidence="2">Belongs to the class-III pyridoxal-phosphate-dependent aminotransferase family.</text>
</comment>
<name>A0A4U1GBX1_9SPHI</name>
<dbReference type="GO" id="GO:0008483">
    <property type="term" value="F:transaminase activity"/>
    <property type="evidence" value="ECO:0007669"/>
    <property type="project" value="UniProtKB-KW"/>
</dbReference>
<evidence type="ECO:0000256" key="3">
    <source>
        <dbReference type="ARBA" id="ARBA00022898"/>
    </source>
</evidence>
<comment type="cofactor">
    <cofactor evidence="1">
        <name>pyridoxal 5'-phosphate</name>
        <dbReference type="ChEBI" id="CHEBI:597326"/>
    </cofactor>
</comment>
<dbReference type="InterPro" id="IPR015421">
    <property type="entry name" value="PyrdxlP-dep_Trfase_major"/>
</dbReference>
<sequence>MRINAENKLFYSRVLSLCIADEVQVGFGRVGEKFWGFELQDVEPDIVVLGKPIGNGHPLAAVVLTEEIAAAFNNGLEYFNTYGGNPVSMETGIAVMNVISEEGLQQRALETGNYLIEGLKKLMEKHVIIGDVRGKGLFVGAELVRNRETLEPAVPEIDVVVEQMRDRGFLISTDGPFHNVLKIKPPMVFNIENAASFLTNLDEVLGGL</sequence>
<evidence type="ECO:0000256" key="2">
    <source>
        <dbReference type="ARBA" id="ARBA00008954"/>
    </source>
</evidence>
<dbReference type="EMBL" id="SWDX01000005">
    <property type="protein sequence ID" value="TKC60223.1"/>
    <property type="molecule type" value="Genomic_DNA"/>
</dbReference>
<organism evidence="4 5">
    <name type="scientific">Pedobacter hiemivivus</name>
    <dbReference type="NCBI Taxonomy" id="2530454"/>
    <lineage>
        <taxon>Bacteria</taxon>
        <taxon>Pseudomonadati</taxon>
        <taxon>Bacteroidota</taxon>
        <taxon>Sphingobacteriia</taxon>
        <taxon>Sphingobacteriales</taxon>
        <taxon>Sphingobacteriaceae</taxon>
        <taxon>Pedobacter</taxon>
    </lineage>
</organism>